<dbReference type="EMBL" id="VWPH01000002">
    <property type="protein sequence ID" value="KAA5837321.1"/>
    <property type="molecule type" value="Genomic_DNA"/>
</dbReference>
<accession>A0A5M7CC83</accession>
<dbReference type="RefSeq" id="WP_150065484.1">
    <property type="nucleotide sequence ID" value="NZ_JBEPDJ010000018.1"/>
</dbReference>
<dbReference type="OrthoDB" id="3698126at2"/>
<reference evidence="4 5" key="1">
    <citation type="submission" date="2019-09" db="EMBL/GenBank/DDBJ databases">
        <title>Draft genome sequence of the thermophilic Saccharopolyspora hirsuta VKM Ac-666T.</title>
        <authorList>
            <person name="Lobastova T.G."/>
            <person name="Fokina V."/>
            <person name="Bragin E.Y."/>
            <person name="Shtratnikova V.Y."/>
            <person name="Starodumova I.P."/>
            <person name="Tarlachkov S.V."/>
            <person name="Donova M.V."/>
        </authorList>
    </citation>
    <scope>NUCLEOTIDE SEQUENCE [LARGE SCALE GENOMIC DNA]</scope>
    <source>
        <strain evidence="4 5">VKM Ac-666</strain>
    </source>
</reference>
<feature type="transmembrane region" description="Helical" evidence="2">
    <location>
        <begin position="84"/>
        <end position="109"/>
    </location>
</feature>
<feature type="transmembrane region" description="Helical" evidence="2">
    <location>
        <begin position="203"/>
        <end position="220"/>
    </location>
</feature>
<sequence>MSSTRTGALARGVLGTCAMSLALGSAGAIAQAVQRGTGMSDTARQVLIAALCLVIAVSLIALLRRGLDREPMSGLGLTGWATGLRTFALGVAVTGGSAAAVFGLGTWAGWIAWGPLDAPKLVQFLLVNALIAMALEAFPEELTFRGYVYTSLARGLRRWTAFLTTVLLFCAVGAGSSLVNFAVGTLLGNDPPAPGFAPPGQDPVSYAILFPIFGTVLLVARLTTGSLWTSVAVHLTYLTVARITLEGASRDTGWSGEPTTPDALLLFPAFLLLTAGVFLLVNRRPAGTGEVHREKSSPGVETGPARSMRR</sequence>
<evidence type="ECO:0000256" key="2">
    <source>
        <dbReference type="SAM" id="Phobius"/>
    </source>
</evidence>
<dbReference type="InterPro" id="IPR003675">
    <property type="entry name" value="Rce1/LyrA-like_dom"/>
</dbReference>
<keyword evidence="4" id="KW-0378">Hydrolase</keyword>
<feature type="domain" description="CAAX prenyl protease 2/Lysostaphin resistance protein A-like" evidence="3">
    <location>
        <begin position="124"/>
        <end position="237"/>
    </location>
</feature>
<dbReference type="GO" id="GO:0080120">
    <property type="term" value="P:CAAX-box protein maturation"/>
    <property type="evidence" value="ECO:0007669"/>
    <property type="project" value="UniProtKB-ARBA"/>
</dbReference>
<evidence type="ECO:0000259" key="3">
    <source>
        <dbReference type="Pfam" id="PF02517"/>
    </source>
</evidence>
<feature type="region of interest" description="Disordered" evidence="1">
    <location>
        <begin position="289"/>
        <end position="310"/>
    </location>
</feature>
<keyword evidence="4" id="KW-0645">Protease</keyword>
<dbReference type="Pfam" id="PF02517">
    <property type="entry name" value="Rce1-like"/>
    <property type="match status" value="1"/>
</dbReference>
<dbReference type="Proteomes" id="UP000323946">
    <property type="component" value="Unassembled WGS sequence"/>
</dbReference>
<feature type="transmembrane region" description="Helical" evidence="2">
    <location>
        <begin position="46"/>
        <end position="63"/>
    </location>
</feature>
<dbReference type="AlphaFoldDB" id="A0A5M7CC83"/>
<dbReference type="GO" id="GO:0004175">
    <property type="term" value="F:endopeptidase activity"/>
    <property type="evidence" value="ECO:0007669"/>
    <property type="project" value="UniProtKB-ARBA"/>
</dbReference>
<keyword evidence="2" id="KW-1133">Transmembrane helix</keyword>
<gene>
    <name evidence="4" type="ORF">F1721_05880</name>
</gene>
<dbReference type="GO" id="GO:0008237">
    <property type="term" value="F:metallopeptidase activity"/>
    <property type="evidence" value="ECO:0007669"/>
    <property type="project" value="UniProtKB-KW"/>
</dbReference>
<evidence type="ECO:0000313" key="5">
    <source>
        <dbReference type="Proteomes" id="UP000323946"/>
    </source>
</evidence>
<protein>
    <submittedName>
        <fullName evidence="4">CPBP family intramembrane metalloprotease</fullName>
    </submittedName>
</protein>
<evidence type="ECO:0000313" key="4">
    <source>
        <dbReference type="EMBL" id="KAA5837321.1"/>
    </source>
</evidence>
<feature type="transmembrane region" description="Helical" evidence="2">
    <location>
        <begin position="159"/>
        <end position="183"/>
    </location>
</feature>
<feature type="transmembrane region" description="Helical" evidence="2">
    <location>
        <begin position="121"/>
        <end position="138"/>
    </location>
</feature>
<feature type="transmembrane region" description="Helical" evidence="2">
    <location>
        <begin position="227"/>
        <end position="245"/>
    </location>
</feature>
<proteinExistence type="predicted"/>
<keyword evidence="5" id="KW-1185">Reference proteome</keyword>
<keyword evidence="2" id="KW-0472">Membrane</keyword>
<name>A0A5M7CC83_SACHI</name>
<keyword evidence="2" id="KW-0812">Transmembrane</keyword>
<dbReference type="GO" id="GO:0006508">
    <property type="term" value="P:proteolysis"/>
    <property type="evidence" value="ECO:0007669"/>
    <property type="project" value="UniProtKB-KW"/>
</dbReference>
<keyword evidence="4" id="KW-0482">Metalloprotease</keyword>
<feature type="transmembrane region" description="Helical" evidence="2">
    <location>
        <begin position="265"/>
        <end position="281"/>
    </location>
</feature>
<organism evidence="4 5">
    <name type="scientific">Saccharopolyspora hirsuta</name>
    <dbReference type="NCBI Taxonomy" id="1837"/>
    <lineage>
        <taxon>Bacteria</taxon>
        <taxon>Bacillati</taxon>
        <taxon>Actinomycetota</taxon>
        <taxon>Actinomycetes</taxon>
        <taxon>Pseudonocardiales</taxon>
        <taxon>Pseudonocardiaceae</taxon>
        <taxon>Saccharopolyspora</taxon>
    </lineage>
</organism>
<comment type="caution">
    <text evidence="4">The sequence shown here is derived from an EMBL/GenBank/DDBJ whole genome shotgun (WGS) entry which is preliminary data.</text>
</comment>
<evidence type="ECO:0000256" key="1">
    <source>
        <dbReference type="SAM" id="MobiDB-lite"/>
    </source>
</evidence>